<dbReference type="Proteomes" id="UP000006377">
    <property type="component" value="Chromosome"/>
</dbReference>
<dbReference type="GO" id="GO:0017000">
    <property type="term" value="P:antibiotic biosynthetic process"/>
    <property type="evidence" value="ECO:0007669"/>
    <property type="project" value="UniProtKB-KW"/>
</dbReference>
<name>A7HQL7_PARL1</name>
<accession>A7HQL7</accession>
<comment type="cofactor">
    <cofactor evidence="1">
        <name>Fe(2+)</name>
        <dbReference type="ChEBI" id="CHEBI:29033"/>
    </cofactor>
</comment>
<dbReference type="KEGG" id="pla:Plav_0577"/>
<evidence type="ECO:0000256" key="2">
    <source>
        <dbReference type="ARBA" id="ARBA00023002"/>
    </source>
</evidence>
<keyword evidence="3" id="KW-0045">Antibiotic biosynthesis</keyword>
<dbReference type="eggNOG" id="COG2175">
    <property type="taxonomic scope" value="Bacteria"/>
</dbReference>
<dbReference type="STRING" id="402881.Plav_0577"/>
<dbReference type="InterPro" id="IPR050411">
    <property type="entry name" value="AlphaKG_dependent_hydroxylases"/>
</dbReference>
<dbReference type="AlphaFoldDB" id="A7HQL7"/>
<evidence type="ECO:0000256" key="3">
    <source>
        <dbReference type="ARBA" id="ARBA00023194"/>
    </source>
</evidence>
<reference evidence="5 6" key="1">
    <citation type="journal article" date="2011" name="Stand. Genomic Sci.">
        <title>Complete genome sequence of Parvibaculum lavamentivorans type strain (DS-1(T)).</title>
        <authorList>
            <person name="Schleheck D."/>
            <person name="Weiss M."/>
            <person name="Pitluck S."/>
            <person name="Bruce D."/>
            <person name="Land M.L."/>
            <person name="Han S."/>
            <person name="Saunders E."/>
            <person name="Tapia R."/>
            <person name="Detter C."/>
            <person name="Brettin T."/>
            <person name="Han J."/>
            <person name="Woyke T."/>
            <person name="Goodwin L."/>
            <person name="Pennacchio L."/>
            <person name="Nolan M."/>
            <person name="Cook A.M."/>
            <person name="Kjelleberg S."/>
            <person name="Thomas T."/>
        </authorList>
    </citation>
    <scope>NUCLEOTIDE SEQUENCE [LARGE SCALE GENOMIC DNA]</scope>
    <source>
        <strain evidence="6">DS-1 / DSM 13023 / NCIMB 13966</strain>
    </source>
</reference>
<organism evidence="5 6">
    <name type="scientific">Parvibaculum lavamentivorans (strain DS-1 / DSM 13023 / NCIMB 13966)</name>
    <dbReference type="NCBI Taxonomy" id="402881"/>
    <lineage>
        <taxon>Bacteria</taxon>
        <taxon>Pseudomonadati</taxon>
        <taxon>Pseudomonadota</taxon>
        <taxon>Alphaproteobacteria</taxon>
        <taxon>Hyphomicrobiales</taxon>
        <taxon>Parvibaculaceae</taxon>
        <taxon>Parvibaculum</taxon>
    </lineage>
</organism>
<evidence type="ECO:0000313" key="5">
    <source>
        <dbReference type="EMBL" id="ABS62200.1"/>
    </source>
</evidence>
<feature type="domain" description="TauD/TfdA-like" evidence="4">
    <location>
        <begin position="54"/>
        <end position="306"/>
    </location>
</feature>
<keyword evidence="6" id="KW-1185">Reference proteome</keyword>
<dbReference type="SUPFAM" id="SSF51197">
    <property type="entry name" value="Clavaminate synthase-like"/>
    <property type="match status" value="1"/>
</dbReference>
<evidence type="ECO:0000313" key="6">
    <source>
        <dbReference type="Proteomes" id="UP000006377"/>
    </source>
</evidence>
<proteinExistence type="predicted"/>
<evidence type="ECO:0000256" key="1">
    <source>
        <dbReference type="ARBA" id="ARBA00001954"/>
    </source>
</evidence>
<sequence length="339" mass="38032">MTPRILETASDWRASDIADEEGWTLRLSAADVAEIDAALAHAKAKGSDLLDVTKVDFPLPLLAGKLARLEDDLINGRGFCRIAGLPVERYSDDDASLIYWGIGMHLGKPWPQNKHGHLLGDVTDQGKSGADPTSRGNEIGGVAFPYHSDGSDLVGLMCLRKAKSGGISTVANAVAIHNELVRTRPDLAALLYEPQPYDYRGEQPEGGQPFYFVPVFTEHGGRLFVRYIRPYIESSQRHADAPRLSAKAREAFDLVDAMCADPAFNVYMDLEPGDMQFVNNYHVLHARTAYEDWPERNRKRHLKRLWLETAQLTDRPERFRNFSSHWSKNRTKSELKMDA</sequence>
<evidence type="ECO:0000259" key="4">
    <source>
        <dbReference type="Pfam" id="PF02668"/>
    </source>
</evidence>
<dbReference type="Pfam" id="PF02668">
    <property type="entry name" value="TauD"/>
    <property type="match status" value="1"/>
</dbReference>
<dbReference type="OrthoDB" id="5491415at2"/>
<protein>
    <submittedName>
        <fullName evidence="5">Taurine catabolism dioxygenase TauD/TfdA</fullName>
    </submittedName>
</protein>
<gene>
    <name evidence="5" type="ordered locus">Plav_0577</name>
</gene>
<dbReference type="RefSeq" id="WP_011995491.1">
    <property type="nucleotide sequence ID" value="NC_009719.1"/>
</dbReference>
<dbReference type="GO" id="GO:0016706">
    <property type="term" value="F:2-oxoglutarate-dependent dioxygenase activity"/>
    <property type="evidence" value="ECO:0007669"/>
    <property type="project" value="UniProtKB-ARBA"/>
</dbReference>
<keyword evidence="5" id="KW-0223">Dioxygenase</keyword>
<dbReference type="Gene3D" id="3.60.130.10">
    <property type="entry name" value="Clavaminate synthase-like"/>
    <property type="match status" value="1"/>
</dbReference>
<keyword evidence="2" id="KW-0560">Oxidoreductase</keyword>
<dbReference type="PANTHER" id="PTHR10696:SF56">
    <property type="entry name" value="TAUD_TFDA-LIKE DOMAIN-CONTAINING PROTEIN"/>
    <property type="match status" value="1"/>
</dbReference>
<dbReference type="InterPro" id="IPR042098">
    <property type="entry name" value="TauD-like_sf"/>
</dbReference>
<dbReference type="EMBL" id="CP000774">
    <property type="protein sequence ID" value="ABS62200.1"/>
    <property type="molecule type" value="Genomic_DNA"/>
</dbReference>
<dbReference type="InterPro" id="IPR003819">
    <property type="entry name" value="TauD/TfdA-like"/>
</dbReference>
<dbReference type="HOGENOM" id="CLU_041041_2_0_5"/>
<dbReference type="PANTHER" id="PTHR10696">
    <property type="entry name" value="GAMMA-BUTYROBETAINE HYDROXYLASE-RELATED"/>
    <property type="match status" value="1"/>
</dbReference>